<dbReference type="EnsemblPlants" id="AET2Gv20655600.9">
    <property type="protein sequence ID" value="AET2Gv20655600.9"/>
    <property type="gene ID" value="AET2Gv20655600"/>
</dbReference>
<feature type="compositionally biased region" description="Basic and acidic residues" evidence="1">
    <location>
        <begin position="25"/>
        <end position="41"/>
    </location>
</feature>
<dbReference type="Proteomes" id="UP000015105">
    <property type="component" value="Chromosome 2D"/>
</dbReference>
<reference evidence="3" key="1">
    <citation type="journal article" date="2014" name="Science">
        <title>Ancient hybridizations among the ancestral genomes of bread wheat.</title>
        <authorList>
            <consortium name="International Wheat Genome Sequencing Consortium,"/>
            <person name="Marcussen T."/>
            <person name="Sandve S.R."/>
            <person name="Heier L."/>
            <person name="Spannagl M."/>
            <person name="Pfeifer M."/>
            <person name="Jakobsen K.S."/>
            <person name="Wulff B.B."/>
            <person name="Steuernagel B."/>
            <person name="Mayer K.F."/>
            <person name="Olsen O.A."/>
        </authorList>
    </citation>
    <scope>NUCLEOTIDE SEQUENCE [LARGE SCALE GENOMIC DNA]</scope>
    <source>
        <strain evidence="3">cv. AL8/78</strain>
    </source>
</reference>
<dbReference type="EnsemblPlants" id="AET2Gv20655600.7">
    <property type="protein sequence ID" value="AET2Gv20655600.7"/>
    <property type="gene ID" value="AET2Gv20655600"/>
</dbReference>
<dbReference type="EnsemblPlants" id="AET2Gv20655600.16">
    <property type="protein sequence ID" value="AET2Gv20655600.16"/>
    <property type="gene ID" value="AET2Gv20655600"/>
</dbReference>
<reference evidence="2" key="3">
    <citation type="journal article" date="2017" name="Nature">
        <title>Genome sequence of the progenitor of the wheat D genome Aegilops tauschii.</title>
        <authorList>
            <person name="Luo M.C."/>
            <person name="Gu Y.Q."/>
            <person name="Puiu D."/>
            <person name="Wang H."/>
            <person name="Twardziok S.O."/>
            <person name="Deal K.R."/>
            <person name="Huo N."/>
            <person name="Zhu T."/>
            <person name="Wang L."/>
            <person name="Wang Y."/>
            <person name="McGuire P.E."/>
            <person name="Liu S."/>
            <person name="Long H."/>
            <person name="Ramasamy R.K."/>
            <person name="Rodriguez J.C."/>
            <person name="Van S.L."/>
            <person name="Yuan L."/>
            <person name="Wang Z."/>
            <person name="Xia Z."/>
            <person name="Xiao L."/>
            <person name="Anderson O.D."/>
            <person name="Ouyang S."/>
            <person name="Liang Y."/>
            <person name="Zimin A.V."/>
            <person name="Pertea G."/>
            <person name="Qi P."/>
            <person name="Bennetzen J.L."/>
            <person name="Dai X."/>
            <person name="Dawson M.W."/>
            <person name="Muller H.G."/>
            <person name="Kugler K."/>
            <person name="Rivarola-Duarte L."/>
            <person name="Spannagl M."/>
            <person name="Mayer K.F.X."/>
            <person name="Lu F.H."/>
            <person name="Bevan M.W."/>
            <person name="Leroy P."/>
            <person name="Li P."/>
            <person name="You F.M."/>
            <person name="Sun Q."/>
            <person name="Liu Z."/>
            <person name="Lyons E."/>
            <person name="Wicker T."/>
            <person name="Salzberg S.L."/>
            <person name="Devos K.M."/>
            <person name="Dvorak J."/>
        </authorList>
    </citation>
    <scope>NUCLEOTIDE SEQUENCE [LARGE SCALE GENOMIC DNA]</scope>
    <source>
        <strain evidence="2">cv. AL8/78</strain>
    </source>
</reference>
<keyword evidence="3" id="KW-1185">Reference proteome</keyword>
<dbReference type="EnsemblPlants" id="AET2Gv20655600.10">
    <property type="protein sequence ID" value="AET2Gv20655600.10"/>
    <property type="gene ID" value="AET2Gv20655600"/>
</dbReference>
<dbReference type="Gramene" id="AET2Gv20655600.6">
    <property type="protein sequence ID" value="AET2Gv20655600.6"/>
    <property type="gene ID" value="AET2Gv20655600"/>
</dbReference>
<evidence type="ECO:0000313" key="2">
    <source>
        <dbReference type="EnsemblPlants" id="AET2Gv20655600.3"/>
    </source>
</evidence>
<dbReference type="AlphaFoldDB" id="A0A453BW47"/>
<proteinExistence type="predicted"/>
<dbReference type="Gramene" id="AET2Gv20655600.15">
    <property type="protein sequence ID" value="AET2Gv20655600.15"/>
    <property type="gene ID" value="AET2Gv20655600"/>
</dbReference>
<dbReference type="Gramene" id="AET2Gv20655600.8">
    <property type="protein sequence ID" value="AET2Gv20655600.8"/>
    <property type="gene ID" value="AET2Gv20655600"/>
</dbReference>
<dbReference type="Gramene" id="AET2Gv20655600.9">
    <property type="protein sequence ID" value="AET2Gv20655600.9"/>
    <property type="gene ID" value="AET2Gv20655600"/>
</dbReference>
<reference evidence="3" key="2">
    <citation type="journal article" date="2017" name="Nat. Plants">
        <title>The Aegilops tauschii genome reveals multiple impacts of transposons.</title>
        <authorList>
            <person name="Zhao G."/>
            <person name="Zou C."/>
            <person name="Li K."/>
            <person name="Wang K."/>
            <person name="Li T."/>
            <person name="Gao L."/>
            <person name="Zhang X."/>
            <person name="Wang H."/>
            <person name="Yang Z."/>
            <person name="Liu X."/>
            <person name="Jiang W."/>
            <person name="Mao L."/>
            <person name="Kong X."/>
            <person name="Jiao Y."/>
            <person name="Jia J."/>
        </authorList>
    </citation>
    <scope>NUCLEOTIDE SEQUENCE [LARGE SCALE GENOMIC DNA]</scope>
    <source>
        <strain evidence="3">cv. AL8/78</strain>
    </source>
</reference>
<evidence type="ECO:0000256" key="1">
    <source>
        <dbReference type="SAM" id="MobiDB-lite"/>
    </source>
</evidence>
<dbReference type="EnsemblPlants" id="AET2Gv20655600.14">
    <property type="protein sequence ID" value="AET2Gv20655600.14"/>
    <property type="gene ID" value="AET2Gv20655600"/>
</dbReference>
<dbReference type="Gramene" id="AET2Gv20655600.17">
    <property type="protein sequence ID" value="AET2Gv20655600.17"/>
    <property type="gene ID" value="AET2Gv20655600"/>
</dbReference>
<accession>A0A453BW47</accession>
<dbReference type="Gramene" id="AET2Gv20655600.14">
    <property type="protein sequence ID" value="AET2Gv20655600.14"/>
    <property type="gene ID" value="AET2Gv20655600"/>
</dbReference>
<protein>
    <submittedName>
        <fullName evidence="2">Uncharacterized protein</fullName>
    </submittedName>
</protein>
<dbReference type="EnsemblPlants" id="AET2Gv20655600.2">
    <property type="protein sequence ID" value="AET2Gv20655600.2"/>
    <property type="gene ID" value="AET2Gv20655600"/>
</dbReference>
<dbReference type="EnsemblPlants" id="AET2Gv20655600.3">
    <property type="protein sequence ID" value="AET2Gv20655600.3"/>
    <property type="gene ID" value="AET2Gv20655600"/>
</dbReference>
<dbReference type="Gramene" id="AET2Gv20655600.2">
    <property type="protein sequence ID" value="AET2Gv20655600.2"/>
    <property type="gene ID" value="AET2Gv20655600"/>
</dbReference>
<dbReference type="Gramene" id="AET2Gv20655600.3">
    <property type="protein sequence ID" value="AET2Gv20655600.3"/>
    <property type="gene ID" value="AET2Gv20655600"/>
</dbReference>
<dbReference type="EnsemblPlants" id="AET2Gv20655600.8">
    <property type="protein sequence ID" value="AET2Gv20655600.8"/>
    <property type="gene ID" value="AET2Gv20655600"/>
</dbReference>
<feature type="region of interest" description="Disordered" evidence="1">
    <location>
        <begin position="15"/>
        <end position="51"/>
    </location>
</feature>
<organism evidence="2 3">
    <name type="scientific">Aegilops tauschii subsp. strangulata</name>
    <name type="common">Goatgrass</name>
    <dbReference type="NCBI Taxonomy" id="200361"/>
    <lineage>
        <taxon>Eukaryota</taxon>
        <taxon>Viridiplantae</taxon>
        <taxon>Streptophyta</taxon>
        <taxon>Embryophyta</taxon>
        <taxon>Tracheophyta</taxon>
        <taxon>Spermatophyta</taxon>
        <taxon>Magnoliopsida</taxon>
        <taxon>Liliopsida</taxon>
        <taxon>Poales</taxon>
        <taxon>Poaceae</taxon>
        <taxon>BOP clade</taxon>
        <taxon>Pooideae</taxon>
        <taxon>Triticodae</taxon>
        <taxon>Triticeae</taxon>
        <taxon>Triticinae</taxon>
        <taxon>Aegilops</taxon>
    </lineage>
</organism>
<dbReference type="Gramene" id="AET2Gv20655600.16">
    <property type="protein sequence ID" value="AET2Gv20655600.16"/>
    <property type="gene ID" value="AET2Gv20655600"/>
</dbReference>
<reference evidence="2" key="5">
    <citation type="journal article" date="2021" name="G3 (Bethesda)">
        <title>Aegilops tauschii genome assembly Aet v5.0 features greater sequence contiguity and improved annotation.</title>
        <authorList>
            <person name="Wang L."/>
            <person name="Zhu T."/>
            <person name="Rodriguez J.C."/>
            <person name="Deal K.R."/>
            <person name="Dubcovsky J."/>
            <person name="McGuire P.E."/>
            <person name="Lux T."/>
            <person name="Spannagl M."/>
            <person name="Mayer K.F.X."/>
            <person name="Baldrich P."/>
            <person name="Meyers B.C."/>
            <person name="Huo N."/>
            <person name="Gu Y.Q."/>
            <person name="Zhou H."/>
            <person name="Devos K.M."/>
            <person name="Bennetzen J.L."/>
            <person name="Unver T."/>
            <person name="Budak H."/>
            <person name="Gulick P.J."/>
            <person name="Galiba G."/>
            <person name="Kalapos B."/>
            <person name="Nelson D.R."/>
            <person name="Li P."/>
            <person name="You F.M."/>
            <person name="Luo M.C."/>
            <person name="Dvorak J."/>
        </authorList>
    </citation>
    <scope>NUCLEOTIDE SEQUENCE [LARGE SCALE GENOMIC DNA]</scope>
    <source>
        <strain evidence="2">cv. AL8/78</strain>
    </source>
</reference>
<dbReference type="EnsemblPlants" id="AET2Gv20655600.17">
    <property type="protein sequence ID" value="AET2Gv20655600.17"/>
    <property type="gene ID" value="AET2Gv20655600"/>
</dbReference>
<dbReference type="EnsemblPlants" id="AET2Gv20655600.5">
    <property type="protein sequence ID" value="AET2Gv20655600.5"/>
    <property type="gene ID" value="AET2Gv20655600"/>
</dbReference>
<name>A0A453BW47_AEGTS</name>
<dbReference type="EnsemblPlants" id="AET2Gv20655600.6">
    <property type="protein sequence ID" value="AET2Gv20655600.6"/>
    <property type="gene ID" value="AET2Gv20655600"/>
</dbReference>
<sequence length="115" mass="12972">MAWWRKKVVFPSASCAGRRLHPRPRSQDRTDGEDGESHHLEGGTGATSRSSVKLIHSGVSKFNQKKRGFVVSTGWRGTLHIPELNKLNLKLDVFLLTHVDIDKRAIVIHDDRIPI</sequence>
<dbReference type="Gramene" id="AET2Gv20655600.5">
    <property type="protein sequence ID" value="AET2Gv20655600.5"/>
    <property type="gene ID" value="AET2Gv20655600"/>
</dbReference>
<reference evidence="2" key="4">
    <citation type="submission" date="2019-03" db="UniProtKB">
        <authorList>
            <consortium name="EnsemblPlants"/>
        </authorList>
    </citation>
    <scope>IDENTIFICATION</scope>
</reference>
<dbReference type="EnsemblPlants" id="AET2Gv20655600.15">
    <property type="protein sequence ID" value="AET2Gv20655600.15"/>
    <property type="gene ID" value="AET2Gv20655600"/>
</dbReference>
<dbReference type="Gramene" id="AET2Gv20655600.10">
    <property type="protein sequence ID" value="AET2Gv20655600.10"/>
    <property type="gene ID" value="AET2Gv20655600"/>
</dbReference>
<dbReference type="Gramene" id="AET2Gv20655600.7">
    <property type="protein sequence ID" value="AET2Gv20655600.7"/>
    <property type="gene ID" value="AET2Gv20655600"/>
</dbReference>
<evidence type="ECO:0000313" key="3">
    <source>
        <dbReference type="Proteomes" id="UP000015105"/>
    </source>
</evidence>